<feature type="transmembrane region" description="Helical" evidence="1">
    <location>
        <begin position="42"/>
        <end position="63"/>
    </location>
</feature>
<name>A0AAW4FDU2_9HYPH</name>
<organism evidence="2 3">
    <name type="scientific">Ensifer canadensis</name>
    <dbReference type="NCBI Taxonomy" id="555315"/>
    <lineage>
        <taxon>Bacteria</taxon>
        <taxon>Pseudomonadati</taxon>
        <taxon>Pseudomonadota</taxon>
        <taxon>Alphaproteobacteria</taxon>
        <taxon>Hyphomicrobiales</taxon>
        <taxon>Rhizobiaceae</taxon>
        <taxon>Sinorhizobium/Ensifer group</taxon>
        <taxon>Ensifer</taxon>
    </lineage>
</organism>
<dbReference type="EMBL" id="WXFA01000001">
    <property type="protein sequence ID" value="MBM3089266.1"/>
    <property type="molecule type" value="Genomic_DNA"/>
</dbReference>
<protein>
    <submittedName>
        <fullName evidence="2">Uncharacterized protein</fullName>
    </submittedName>
</protein>
<proteinExistence type="predicted"/>
<keyword evidence="1" id="KW-0812">Transmembrane</keyword>
<keyword evidence="1" id="KW-1133">Transmembrane helix</keyword>
<sequence length="264" mass="28902">MRKYRLKQITFLDGFALGVFCATEVFLVVFMQLDLGIKNDAWVGFVGTMVVAGFSIGAAYIALRGNRLQISQANDIEDERRHNALIAARAVLPAILAEMSLVARNNLMLRFQPGHAPLGFHAPPPTAFQPLPETAIPGLKECIEHADEVSQDRLANILRHFQVQQSRLQHVGVAVLQPNVTQMTVDLHQAISDAIGWAVIYALISEAFAFARGSSVAIPANLNPDSVQSAFAAAGVVPAMYPLLEQVLQVRIDGNRLEREWSDP</sequence>
<dbReference type="Proteomes" id="UP000744980">
    <property type="component" value="Unassembled WGS sequence"/>
</dbReference>
<comment type="caution">
    <text evidence="2">The sequence shown here is derived from an EMBL/GenBank/DDBJ whole genome shotgun (WGS) entry which is preliminary data.</text>
</comment>
<evidence type="ECO:0000256" key="1">
    <source>
        <dbReference type="SAM" id="Phobius"/>
    </source>
</evidence>
<evidence type="ECO:0000313" key="3">
    <source>
        <dbReference type="Proteomes" id="UP000744980"/>
    </source>
</evidence>
<keyword evidence="3" id="KW-1185">Reference proteome</keyword>
<feature type="transmembrane region" description="Helical" evidence="1">
    <location>
        <begin position="84"/>
        <end position="103"/>
    </location>
</feature>
<evidence type="ECO:0000313" key="2">
    <source>
        <dbReference type="EMBL" id="MBM3089266.1"/>
    </source>
</evidence>
<dbReference type="AlphaFoldDB" id="A0AAW4FDU2"/>
<keyword evidence="1" id="KW-0472">Membrane</keyword>
<gene>
    <name evidence="2" type="ORF">GFB56_00330</name>
</gene>
<reference evidence="2 3" key="1">
    <citation type="submission" date="2020-01" db="EMBL/GenBank/DDBJ databases">
        <title>Draft genome assembly of Ensifer adhaerens T173.</title>
        <authorList>
            <person name="Craig J.E."/>
            <person name="Stinchcombe J.R."/>
        </authorList>
    </citation>
    <scope>NUCLEOTIDE SEQUENCE [LARGE SCALE GENOMIC DNA]</scope>
    <source>
        <strain evidence="2 3">T173</strain>
    </source>
</reference>
<dbReference type="RefSeq" id="WP_203527235.1">
    <property type="nucleotide sequence ID" value="NZ_CP083370.1"/>
</dbReference>
<feature type="transmembrane region" description="Helical" evidence="1">
    <location>
        <begin position="12"/>
        <end position="30"/>
    </location>
</feature>
<accession>A0AAW4FDU2</accession>